<evidence type="ECO:0000313" key="17">
    <source>
        <dbReference type="Proteomes" id="UP000095209"/>
    </source>
</evidence>
<gene>
    <name evidence="16" type="ORF">BFG57_01350</name>
</gene>
<protein>
    <recommendedName>
        <fullName evidence="3">histidine kinase</fullName>
        <ecNumber evidence="3">2.7.13.3</ecNumber>
    </recommendedName>
</protein>
<dbReference type="InterPro" id="IPR036890">
    <property type="entry name" value="HATPase_C_sf"/>
</dbReference>
<dbReference type="SUPFAM" id="SSF55874">
    <property type="entry name" value="ATPase domain of HSP90 chaperone/DNA topoisomerase II/histidine kinase"/>
    <property type="match status" value="1"/>
</dbReference>
<keyword evidence="13" id="KW-1133">Transmembrane helix</keyword>
<keyword evidence="12" id="KW-0175">Coiled coil</keyword>
<evidence type="ECO:0000259" key="14">
    <source>
        <dbReference type="PROSITE" id="PS50109"/>
    </source>
</evidence>
<keyword evidence="10" id="KW-0902">Two-component regulatory system</keyword>
<evidence type="ECO:0000256" key="4">
    <source>
        <dbReference type="ARBA" id="ARBA00022475"/>
    </source>
</evidence>
<organism evidence="16 17">
    <name type="scientific">Bacillus solimangrovi</name>
    <dbReference type="NCBI Taxonomy" id="1305675"/>
    <lineage>
        <taxon>Bacteria</taxon>
        <taxon>Bacillati</taxon>
        <taxon>Bacillota</taxon>
        <taxon>Bacilli</taxon>
        <taxon>Bacillales</taxon>
        <taxon>Bacillaceae</taxon>
        <taxon>Bacillus</taxon>
    </lineage>
</organism>
<evidence type="ECO:0000256" key="9">
    <source>
        <dbReference type="ARBA" id="ARBA00022840"/>
    </source>
</evidence>
<dbReference type="InterPro" id="IPR003594">
    <property type="entry name" value="HATPase_dom"/>
</dbReference>
<dbReference type="SMART" id="SM00387">
    <property type="entry name" value="HATPase_c"/>
    <property type="match status" value="1"/>
</dbReference>
<keyword evidence="7" id="KW-0547">Nucleotide-binding</keyword>
<feature type="coiled-coil region" evidence="12">
    <location>
        <begin position="213"/>
        <end position="246"/>
    </location>
</feature>
<dbReference type="PANTHER" id="PTHR45453:SF3">
    <property type="entry name" value="HISTIDINE KINASE"/>
    <property type="match status" value="1"/>
</dbReference>
<evidence type="ECO:0000256" key="7">
    <source>
        <dbReference type="ARBA" id="ARBA00022741"/>
    </source>
</evidence>
<evidence type="ECO:0000313" key="16">
    <source>
        <dbReference type="EMBL" id="OEH92853.1"/>
    </source>
</evidence>
<dbReference type="GO" id="GO:0004721">
    <property type="term" value="F:phosphoprotein phosphatase activity"/>
    <property type="evidence" value="ECO:0007669"/>
    <property type="project" value="TreeGrafter"/>
</dbReference>
<feature type="transmembrane region" description="Helical" evidence="13">
    <location>
        <begin position="12"/>
        <end position="40"/>
    </location>
</feature>
<keyword evidence="4" id="KW-1003">Cell membrane</keyword>
<dbReference type="PANTHER" id="PTHR45453">
    <property type="entry name" value="PHOSPHATE REGULON SENSOR PROTEIN PHOR"/>
    <property type="match status" value="1"/>
</dbReference>
<evidence type="ECO:0000256" key="11">
    <source>
        <dbReference type="ARBA" id="ARBA00023136"/>
    </source>
</evidence>
<keyword evidence="6" id="KW-0808">Transferase</keyword>
<dbReference type="Gene3D" id="6.10.340.10">
    <property type="match status" value="1"/>
</dbReference>
<comment type="subcellular location">
    <subcellularLocation>
        <location evidence="2">Cell membrane</location>
        <topology evidence="2">Multi-pass membrane protein</topology>
    </subcellularLocation>
</comment>
<dbReference type="SUPFAM" id="SSF47384">
    <property type="entry name" value="Homodimeric domain of signal transducing histidine kinase"/>
    <property type="match status" value="1"/>
</dbReference>
<dbReference type="Pfam" id="PF02518">
    <property type="entry name" value="HATPase_c"/>
    <property type="match status" value="1"/>
</dbReference>
<dbReference type="InterPro" id="IPR003660">
    <property type="entry name" value="HAMP_dom"/>
</dbReference>
<comment type="catalytic activity">
    <reaction evidence="1">
        <text>ATP + protein L-histidine = ADP + protein N-phospho-L-histidine.</text>
        <dbReference type="EC" id="2.7.13.3"/>
    </reaction>
</comment>
<proteinExistence type="predicted"/>
<dbReference type="InterPro" id="IPR004358">
    <property type="entry name" value="Sig_transdc_His_kin-like_C"/>
</dbReference>
<accession>A0A1E5LFL3</accession>
<keyword evidence="9" id="KW-0067">ATP-binding</keyword>
<dbReference type="CDD" id="cd06225">
    <property type="entry name" value="HAMP"/>
    <property type="match status" value="1"/>
</dbReference>
<dbReference type="RefSeq" id="WP_069717121.1">
    <property type="nucleotide sequence ID" value="NZ_MJEH01000022.1"/>
</dbReference>
<dbReference type="Gene3D" id="1.10.287.130">
    <property type="match status" value="1"/>
</dbReference>
<dbReference type="Pfam" id="PF00672">
    <property type="entry name" value="HAMP"/>
    <property type="match status" value="1"/>
</dbReference>
<dbReference type="CDD" id="cd00082">
    <property type="entry name" value="HisKA"/>
    <property type="match status" value="1"/>
</dbReference>
<dbReference type="GO" id="GO:0000155">
    <property type="term" value="F:phosphorelay sensor kinase activity"/>
    <property type="evidence" value="ECO:0007669"/>
    <property type="project" value="InterPro"/>
</dbReference>
<feature type="domain" description="HAMP" evidence="15">
    <location>
        <begin position="169"/>
        <end position="221"/>
    </location>
</feature>
<dbReference type="PRINTS" id="PR00344">
    <property type="entry name" value="BCTRLSENSOR"/>
</dbReference>
<dbReference type="Proteomes" id="UP000095209">
    <property type="component" value="Unassembled WGS sequence"/>
</dbReference>
<feature type="domain" description="Histidine kinase" evidence="14">
    <location>
        <begin position="250"/>
        <end position="465"/>
    </location>
</feature>
<dbReference type="GO" id="GO:0005524">
    <property type="term" value="F:ATP binding"/>
    <property type="evidence" value="ECO:0007669"/>
    <property type="project" value="UniProtKB-KW"/>
</dbReference>
<dbReference type="Pfam" id="PF00512">
    <property type="entry name" value="HisKA"/>
    <property type="match status" value="1"/>
</dbReference>
<keyword evidence="5" id="KW-0597">Phosphoprotein</keyword>
<evidence type="ECO:0000256" key="5">
    <source>
        <dbReference type="ARBA" id="ARBA00022553"/>
    </source>
</evidence>
<dbReference type="SMART" id="SM00388">
    <property type="entry name" value="HisKA"/>
    <property type="match status" value="1"/>
</dbReference>
<evidence type="ECO:0000256" key="13">
    <source>
        <dbReference type="SAM" id="Phobius"/>
    </source>
</evidence>
<keyword evidence="8" id="KW-0418">Kinase</keyword>
<evidence type="ECO:0000256" key="10">
    <source>
        <dbReference type="ARBA" id="ARBA00023012"/>
    </source>
</evidence>
<evidence type="ECO:0000256" key="3">
    <source>
        <dbReference type="ARBA" id="ARBA00012438"/>
    </source>
</evidence>
<dbReference type="PROSITE" id="PS50885">
    <property type="entry name" value="HAMP"/>
    <property type="match status" value="1"/>
</dbReference>
<dbReference type="InterPro" id="IPR003661">
    <property type="entry name" value="HisK_dim/P_dom"/>
</dbReference>
<evidence type="ECO:0000256" key="2">
    <source>
        <dbReference type="ARBA" id="ARBA00004651"/>
    </source>
</evidence>
<evidence type="ECO:0000256" key="1">
    <source>
        <dbReference type="ARBA" id="ARBA00000085"/>
    </source>
</evidence>
<dbReference type="EMBL" id="MJEH01000022">
    <property type="protein sequence ID" value="OEH92853.1"/>
    <property type="molecule type" value="Genomic_DNA"/>
</dbReference>
<dbReference type="GO" id="GO:0016036">
    <property type="term" value="P:cellular response to phosphate starvation"/>
    <property type="evidence" value="ECO:0007669"/>
    <property type="project" value="TreeGrafter"/>
</dbReference>
<evidence type="ECO:0000259" key="15">
    <source>
        <dbReference type="PROSITE" id="PS50885"/>
    </source>
</evidence>
<comment type="caution">
    <text evidence="16">The sequence shown here is derived from an EMBL/GenBank/DDBJ whole genome shotgun (WGS) entry which is preliminary data.</text>
</comment>
<dbReference type="OrthoDB" id="9762826at2"/>
<keyword evidence="11 13" id="KW-0472">Membrane</keyword>
<dbReference type="InterPro" id="IPR050351">
    <property type="entry name" value="BphY/WalK/GraS-like"/>
</dbReference>
<name>A0A1E5LFL3_9BACI</name>
<dbReference type="SUPFAM" id="SSF158472">
    <property type="entry name" value="HAMP domain-like"/>
    <property type="match status" value="1"/>
</dbReference>
<dbReference type="AlphaFoldDB" id="A0A1E5LFL3"/>
<keyword evidence="13" id="KW-0812">Transmembrane</keyword>
<evidence type="ECO:0000256" key="12">
    <source>
        <dbReference type="SAM" id="Coils"/>
    </source>
</evidence>
<reference evidence="16 17" key="1">
    <citation type="submission" date="2016-08" db="EMBL/GenBank/DDBJ databases">
        <title>Genome of Bacillus solimangrovi GH2-4.</title>
        <authorList>
            <person name="Lim S."/>
            <person name="Kim B.-C."/>
        </authorList>
    </citation>
    <scope>NUCLEOTIDE SEQUENCE [LARGE SCALE GENOMIC DNA]</scope>
    <source>
        <strain evidence="16 17">GH2-4</strain>
    </source>
</reference>
<keyword evidence="17" id="KW-1185">Reference proteome</keyword>
<evidence type="ECO:0000256" key="6">
    <source>
        <dbReference type="ARBA" id="ARBA00022679"/>
    </source>
</evidence>
<dbReference type="STRING" id="1305675.BFG57_01350"/>
<sequence>MNRFFTHVKKKGIVTKIFIITTALLLITSLIIYFAIYIFLPGFYKEYKVSRLEMGLSDLVKEAEDSGLGEFFSLIDELEQEHNASVTIYTPDKKYGFYIPSKDLHYQGSFEQHVLEQFVSIEDDQDFILSVRQTLQPVDEAQRAILNFLPYLISINIIISVIAALFYAKMLSKPLLEVNSVAKKMAQLDFSTKSEYKSKDELGELSDSLNYMASSLQRTMRNLHDANEKLKEEIEHERKIEEERKDLFATISHELKSPITIVKGQLEGMIYNIGVYKDRDSYLKRAFESMEHLEGLVREILHLTKIDQVGFNTTISETNISESIENIVDSFHFYTSEKHLDVKFVSKEEIIIQTDKKLVEKALRNIIHNAMMYSPNGADIRITCIEEATTVHIHVFNSHVKIEEDQIDIIFEPFKRLEKSRNRNTGGSGLGLYLVKRIFEQLNIQYALTNEQDGVMFSIRIPKTE</sequence>
<dbReference type="GO" id="GO:0005886">
    <property type="term" value="C:plasma membrane"/>
    <property type="evidence" value="ECO:0007669"/>
    <property type="project" value="UniProtKB-SubCell"/>
</dbReference>
<dbReference type="SMART" id="SM00304">
    <property type="entry name" value="HAMP"/>
    <property type="match status" value="1"/>
</dbReference>
<dbReference type="PROSITE" id="PS50109">
    <property type="entry name" value="HIS_KIN"/>
    <property type="match status" value="1"/>
</dbReference>
<evidence type="ECO:0000256" key="8">
    <source>
        <dbReference type="ARBA" id="ARBA00022777"/>
    </source>
</evidence>
<feature type="transmembrane region" description="Helical" evidence="13">
    <location>
        <begin position="148"/>
        <end position="168"/>
    </location>
</feature>
<dbReference type="EC" id="2.7.13.3" evidence="3"/>
<dbReference type="InterPro" id="IPR036097">
    <property type="entry name" value="HisK_dim/P_sf"/>
</dbReference>
<dbReference type="Gene3D" id="3.30.565.10">
    <property type="entry name" value="Histidine kinase-like ATPase, C-terminal domain"/>
    <property type="match status" value="1"/>
</dbReference>
<dbReference type="InterPro" id="IPR005467">
    <property type="entry name" value="His_kinase_dom"/>
</dbReference>